<evidence type="ECO:0000256" key="17">
    <source>
        <dbReference type="PIRSR" id="PIRSR634016-1"/>
    </source>
</evidence>
<feature type="compositionally biased region" description="Polar residues" evidence="20">
    <location>
        <begin position="1443"/>
        <end position="1456"/>
    </location>
</feature>
<dbReference type="Gene3D" id="1.25.50.20">
    <property type="match status" value="1"/>
</dbReference>
<dbReference type="FunFam" id="1.10.390.10:FF:000016">
    <property type="entry name" value="Glutamyl aminopeptidase"/>
    <property type="match status" value="1"/>
</dbReference>
<feature type="site" description="Transition state stabilizer" evidence="19">
    <location>
        <position position="477"/>
    </location>
</feature>
<feature type="compositionally biased region" description="Low complexity" evidence="20">
    <location>
        <begin position="1846"/>
        <end position="1859"/>
    </location>
</feature>
<dbReference type="GO" id="GO:0008270">
    <property type="term" value="F:zinc ion binding"/>
    <property type="evidence" value="ECO:0007669"/>
    <property type="project" value="InterPro"/>
</dbReference>
<dbReference type="GO" id="GO:0070006">
    <property type="term" value="F:metalloaminopeptidase activity"/>
    <property type="evidence" value="ECO:0007669"/>
    <property type="project" value="TreeGrafter"/>
</dbReference>
<evidence type="ECO:0000256" key="11">
    <source>
        <dbReference type="ARBA" id="ARBA00022968"/>
    </source>
</evidence>
<feature type="compositionally biased region" description="Gly residues" evidence="20">
    <location>
        <begin position="1820"/>
        <end position="1829"/>
    </location>
</feature>
<feature type="compositionally biased region" description="Basic and acidic residues" evidence="20">
    <location>
        <begin position="1581"/>
        <end position="1604"/>
    </location>
</feature>
<evidence type="ECO:0000256" key="20">
    <source>
        <dbReference type="SAM" id="MobiDB-lite"/>
    </source>
</evidence>
<comment type="similarity">
    <text evidence="2">Belongs to the peptidase M1 family.</text>
</comment>
<keyword evidence="5" id="KW-1003">Cell membrane</keyword>
<proteinExistence type="inferred from homology"/>
<dbReference type="CDD" id="cd09601">
    <property type="entry name" value="M1_APN-Q_like"/>
    <property type="match status" value="1"/>
</dbReference>
<dbReference type="Pfam" id="PF01433">
    <property type="entry name" value="Peptidase_M1"/>
    <property type="match status" value="1"/>
</dbReference>
<feature type="compositionally biased region" description="Basic and acidic residues" evidence="20">
    <location>
        <begin position="1836"/>
        <end position="1845"/>
    </location>
</feature>
<dbReference type="GO" id="GO:0043171">
    <property type="term" value="P:peptide catabolic process"/>
    <property type="evidence" value="ECO:0007669"/>
    <property type="project" value="TreeGrafter"/>
</dbReference>
<dbReference type="GeneTree" id="ENSGT00940000154876"/>
<evidence type="ECO:0000256" key="6">
    <source>
        <dbReference type="ARBA" id="ARBA00022670"/>
    </source>
</evidence>
<feature type="binding site" evidence="18">
    <location>
        <position position="388"/>
    </location>
    <ligand>
        <name>Zn(2+)</name>
        <dbReference type="ChEBI" id="CHEBI:29105"/>
        <note>catalytic</note>
    </ligand>
</feature>
<evidence type="ECO:0000256" key="4">
    <source>
        <dbReference type="ARBA" id="ARBA00022438"/>
    </source>
</evidence>
<feature type="region of interest" description="Disordered" evidence="20">
    <location>
        <begin position="993"/>
        <end position="1181"/>
    </location>
</feature>
<dbReference type="InterPro" id="IPR042097">
    <property type="entry name" value="Aminopeptidase_N-like_N_sf"/>
</dbReference>
<dbReference type="FunFam" id="1.25.50.20:FF:000012">
    <property type="entry name" value="Aminopeptidase N"/>
    <property type="match status" value="1"/>
</dbReference>
<feature type="compositionally biased region" description="Basic and acidic residues" evidence="20">
    <location>
        <begin position="1925"/>
        <end position="1935"/>
    </location>
</feature>
<dbReference type="FunFam" id="2.60.40.1730:FF:000001">
    <property type="entry name" value="Leucyl-cystinyl aminopeptidase"/>
    <property type="match status" value="1"/>
</dbReference>
<feature type="region of interest" description="Disordered" evidence="20">
    <location>
        <begin position="2017"/>
        <end position="2064"/>
    </location>
</feature>
<feature type="region of interest" description="Disordered" evidence="20">
    <location>
        <begin position="1312"/>
        <end position="1666"/>
    </location>
</feature>
<feature type="domain" description="ERAP1-like C-terminal" evidence="23">
    <location>
        <begin position="619"/>
        <end position="920"/>
    </location>
</feature>
<reference evidence="25" key="1">
    <citation type="submission" date="2025-08" db="UniProtKB">
        <authorList>
            <consortium name="Ensembl"/>
        </authorList>
    </citation>
    <scope>IDENTIFICATION</scope>
</reference>
<feature type="compositionally biased region" description="Basic and acidic residues" evidence="20">
    <location>
        <begin position="1947"/>
        <end position="1958"/>
    </location>
</feature>
<dbReference type="Gene3D" id="1.10.390.10">
    <property type="entry name" value="Neutral Protease Domain 2"/>
    <property type="match status" value="1"/>
</dbReference>
<feature type="compositionally biased region" description="Polar residues" evidence="20">
    <location>
        <begin position="1496"/>
        <end position="1518"/>
    </location>
</feature>
<dbReference type="PRINTS" id="PR00756">
    <property type="entry name" value="ALADIPTASE"/>
</dbReference>
<evidence type="ECO:0000259" key="24">
    <source>
        <dbReference type="Pfam" id="PF17900"/>
    </source>
</evidence>
<feature type="compositionally biased region" description="Low complexity" evidence="20">
    <location>
        <begin position="1769"/>
        <end position="1801"/>
    </location>
</feature>
<keyword evidence="26" id="KW-1185">Reference proteome</keyword>
<feature type="compositionally biased region" description="Polar residues" evidence="20">
    <location>
        <begin position="2032"/>
        <end position="2045"/>
    </location>
</feature>
<dbReference type="InterPro" id="IPR014782">
    <property type="entry name" value="Peptidase_M1_dom"/>
</dbReference>
<feature type="compositionally biased region" description="Polar residues" evidence="20">
    <location>
        <begin position="1005"/>
        <end position="1014"/>
    </location>
</feature>
<keyword evidence="12 21" id="KW-1133">Transmembrane helix</keyword>
<dbReference type="GO" id="GO:0005615">
    <property type="term" value="C:extracellular space"/>
    <property type="evidence" value="ECO:0007669"/>
    <property type="project" value="TreeGrafter"/>
</dbReference>
<evidence type="ECO:0000256" key="9">
    <source>
        <dbReference type="ARBA" id="ARBA00022801"/>
    </source>
</evidence>
<feature type="compositionally biased region" description="Basic and acidic residues" evidence="20">
    <location>
        <begin position="1087"/>
        <end position="1111"/>
    </location>
</feature>
<dbReference type="PANTHER" id="PTHR11533:SF172">
    <property type="entry name" value="AMINOPEPTIDASE N"/>
    <property type="match status" value="1"/>
</dbReference>
<feature type="transmembrane region" description="Helical" evidence="21">
    <location>
        <begin position="12"/>
        <end position="33"/>
    </location>
</feature>
<evidence type="ECO:0000256" key="5">
    <source>
        <dbReference type="ARBA" id="ARBA00022475"/>
    </source>
</evidence>
<dbReference type="SUPFAM" id="SSF63737">
    <property type="entry name" value="Leukotriene A4 hydrolase N-terminal domain"/>
    <property type="match status" value="1"/>
</dbReference>
<sequence>MGKGFYISKAVVVTCVVVAISAVATIIALSVVYSQEKSKNEATAPSTISPNTATPSTQPPATTPSTPKEPWQCYRLPDSLAPISYNVTLWPRLEPNADDLYIFSGNSKVVFKCVKETDLILIHSNKLNLTTFKEHHATLTGLDGATAPTVKKTWLEAPTQYLVVQLNSPLQAGSIYELFTDFVGELADDLGGFYRSEYIEDGVKKVVATTQMQPTDARKAFPCFDEPAMKAVFHMTLIHPQETVALSNSMNYDPVNITMHGLNLTQTRFEPTEIMSTYLLAFVVCEFTYIASKPEADVLVRIWARRKAIEEGQGDYALEKTGPILAFFEKYYNSSYPLKKSDQIALPDFSAGAMENWGLITYRETALLYNPGVSSNGDKEWVATVISHELAHMWFGNLVTTRWWNDLWLNEGFATYVSYLGANKAEPTWNMKDLIVLNEIFGVMAVDALASSHPLSSKEEDILKPEHISELFDSITYSKGAAVLRMLSEFITESVFSKGLHTYLEEFKYNNTVYTDLWKHLQMAVDKAGISLPSPVEVIMNRWILQMGFPVVTIDTKTGSITQKHFLLDPDSVVDRPSPFNYEWYVPITWIKTGVEKEQYWLVAKEATNKNMTLGVDEWLVANIDMRGFYRVNYDSDNWERLLTQLGSKHTDIPVINRAQIIDDAFNLARAKMVNTTLALRTTKFLHEEVEYMPWQTARRNLDYFYLMFDRSEVYGPMQAYIKKQVTPLFDYFKDLTVNWTKIPEKHTDQYNQVNAISLACSTGVEGCKNLTTGWFKEWMENEANNTISPNLKSTVYCSAIAAGGEEEWDFAWSMYKNATIASEADKLMYALSCTKQPWLLNRYLKYCLDPKKIRKQDATFTIVYIASNPIGQPLAWDFIRSNWNHIFNDYGGGSFSFGRLIDGVTKRFSTEFEYKQLLHLICHLHAKGVSELELQVECLHTAAECCDGVKTEITCVEQLQQPTTASDCLDTTTEGSWVENCPVESSVVDCEHSKPGNAEKDWSLSVSTPTSEVRPQEHGLGSPEERVCLSSNTERDYCQTEEEGREQPVVSTQSLSLCDRSEEAQSEPEGASLTVGTLPPAGCGKQAEETDRGEAVIREGQEATKGVDRCEQEEEDSTAWRREEEASSESTDLITTSGDTKALVMGQSPSSGGSEVSDNSDCEVKDCSQEGETVEGEEVKLIEDLSDGLFYEEEKVENEELTDPVSTPGDLPNPSLIDCGGVIEDPEPAFSRLLIEGLHKGEPPPDINSLEQNQETAGRDYATEQQQGRAPETCCHSGNCTGTASCKELDGEDVAEPSACSIENITLTMDEHDHTEDCQSAGNSTEETRTDQVDCEQSPEVVPSSGDGQADLDSCMAHGLSSDDDGSFRSVGSSTTEIFHSTQDSATMEEPDLDITQTKIAELSSAGSMMEESNDVSPGEGDEHSLTVDAGLPSELGAVSAETVTDCNQTGTEPESQLPPSPQTMEALNPEGAGEELVPELSKEDLLLGPVLSESEGSPTVNVDASETGESNSSDLNAETEHPASEVTSGGSFERGHSVAEETEVTSPVGGDHQCPETSDRSVVASGEESGPVQSVLQQEKQDNLEMTADERSPDEGLRHSENQIDASPSQSIPLLSDSAEVELSCPNNEASNEPPVENEMTESPKTLDTVDGASESHNSEIQEVDVIKSEDTVIAAGEEENDTAEETDFSTIHRDREASFHQPCDTQHSGSSQSSAFPSLPSRTSSTTSCPSAAHRDSGSDIESFLNAEPGYDSVFRKNDEPVTGGDSTSEVSVSCSSTDDTASVGPSSSSPEGSQGLGCSWSPEEGVQTGAATSAGLDGGGGGGAAGDAEEEAKDRVTEVPRRSCLLRNSLRSLSPLRRHSWGPGKNNGGDTEMNQRSSIRSPGEGKPTFHRRSYSLEGLSGGPEELRGPTTQGPRILEPLRMPRQDSDDRGSLVSLTEEQEELGDHGRLHDPKSRRYRPLRNSCPPMSLPLTKSVSMLAISQRDIDVGRLRRKRRISFSFNLSPILTKSKSQFVYGDSSSSDDEDNLSMRSFSSTSGSLAYSISEEEPGPLRSDTEGKGATKVSRTFSYLKNKMYKKTRVSEHDVF</sequence>
<feature type="region of interest" description="Disordered" evidence="20">
    <location>
        <begin position="41"/>
        <end position="69"/>
    </location>
</feature>
<feature type="active site" description="Proton acceptor" evidence="17">
    <location>
        <position position="389"/>
    </location>
</feature>
<keyword evidence="13" id="KW-0482">Metalloprotease</keyword>
<feature type="compositionally biased region" description="Polar residues" evidence="20">
    <location>
        <begin position="1371"/>
        <end position="1387"/>
    </location>
</feature>
<dbReference type="GO" id="GO:0006508">
    <property type="term" value="P:proteolysis"/>
    <property type="evidence" value="ECO:0007669"/>
    <property type="project" value="UniProtKB-KW"/>
</dbReference>
<keyword evidence="8 18" id="KW-0479">Metal-binding</keyword>
<feature type="compositionally biased region" description="Low complexity" evidence="20">
    <location>
        <begin position="1711"/>
        <end position="1734"/>
    </location>
</feature>
<dbReference type="GO" id="GO:0005737">
    <property type="term" value="C:cytoplasm"/>
    <property type="evidence" value="ECO:0007669"/>
    <property type="project" value="TreeGrafter"/>
</dbReference>
<comment type="subcellular location">
    <subcellularLocation>
        <location evidence="1">Cell membrane</location>
        <topology evidence="1">Single-pass type II membrane protein</topology>
    </subcellularLocation>
</comment>
<evidence type="ECO:0000256" key="13">
    <source>
        <dbReference type="ARBA" id="ARBA00023049"/>
    </source>
</evidence>
<feature type="compositionally biased region" description="Polar residues" evidence="20">
    <location>
        <begin position="1148"/>
        <end position="1160"/>
    </location>
</feature>
<dbReference type="InterPro" id="IPR045357">
    <property type="entry name" value="Aminopeptidase_N-like_N"/>
</dbReference>
<feature type="compositionally biased region" description="Acidic residues" evidence="20">
    <location>
        <begin position="1679"/>
        <end position="1690"/>
    </location>
</feature>
<evidence type="ECO:0000256" key="19">
    <source>
        <dbReference type="PIRSR" id="PIRSR634016-4"/>
    </source>
</evidence>
<evidence type="ECO:0000256" key="2">
    <source>
        <dbReference type="ARBA" id="ARBA00010136"/>
    </source>
</evidence>
<evidence type="ECO:0000256" key="1">
    <source>
        <dbReference type="ARBA" id="ARBA00004401"/>
    </source>
</evidence>
<dbReference type="GO" id="GO:0042277">
    <property type="term" value="F:peptide binding"/>
    <property type="evidence" value="ECO:0007669"/>
    <property type="project" value="TreeGrafter"/>
</dbReference>
<evidence type="ECO:0000256" key="10">
    <source>
        <dbReference type="ARBA" id="ARBA00022833"/>
    </source>
</evidence>
<evidence type="ECO:0000256" key="7">
    <source>
        <dbReference type="ARBA" id="ARBA00022692"/>
    </source>
</evidence>
<comment type="subunit">
    <text evidence="3">Homodimer.</text>
</comment>
<evidence type="ECO:0000256" key="8">
    <source>
        <dbReference type="ARBA" id="ARBA00022723"/>
    </source>
</evidence>
<feature type="region of interest" description="Disordered" evidence="20">
    <location>
        <begin position="1239"/>
        <end position="1266"/>
    </location>
</feature>
<evidence type="ECO:0000256" key="3">
    <source>
        <dbReference type="ARBA" id="ARBA00011738"/>
    </source>
</evidence>
<keyword evidence="15" id="KW-1015">Disulfide bond</keyword>
<dbReference type="InterPro" id="IPR024571">
    <property type="entry name" value="ERAP1-like_C_dom"/>
</dbReference>
<feature type="region of interest" description="Disordered" evidence="20">
    <location>
        <begin position="1679"/>
        <end position="1969"/>
    </location>
</feature>
<dbReference type="FunFam" id="2.60.40.1910:FF:000005">
    <property type="entry name" value="Aminopeptidase"/>
    <property type="match status" value="1"/>
</dbReference>
<evidence type="ECO:0000256" key="12">
    <source>
        <dbReference type="ARBA" id="ARBA00022989"/>
    </source>
</evidence>
<keyword evidence="7 21" id="KW-0812">Transmembrane</keyword>
<dbReference type="InterPro" id="IPR027268">
    <property type="entry name" value="Peptidase_M4/M1_CTD_sf"/>
</dbReference>
<dbReference type="Gene3D" id="2.60.40.1910">
    <property type="match status" value="1"/>
</dbReference>
<dbReference type="Gene3D" id="2.60.40.1730">
    <property type="entry name" value="tricorn interacting facor f3 domain"/>
    <property type="match status" value="1"/>
</dbReference>
<feature type="domain" description="Peptidase M1 membrane alanine aminopeptidase" evidence="22">
    <location>
        <begin position="316"/>
        <end position="543"/>
    </location>
</feature>
<dbReference type="PANTHER" id="PTHR11533">
    <property type="entry name" value="PROTEASE M1 ZINC METALLOPROTEASE"/>
    <property type="match status" value="1"/>
</dbReference>
<dbReference type="InterPro" id="IPR050344">
    <property type="entry name" value="Peptidase_M1_aminopeptidases"/>
</dbReference>
<accession>A0A3B4YAZ5</accession>
<reference evidence="25" key="2">
    <citation type="submission" date="2025-09" db="UniProtKB">
        <authorList>
            <consortium name="Ensembl"/>
        </authorList>
    </citation>
    <scope>IDENTIFICATION</scope>
</reference>
<dbReference type="Proteomes" id="UP000261360">
    <property type="component" value="Unplaced"/>
</dbReference>
<dbReference type="InterPro" id="IPR001930">
    <property type="entry name" value="Peptidase_M1"/>
</dbReference>
<keyword evidence="9" id="KW-0378">Hydrolase</keyword>
<evidence type="ECO:0000256" key="14">
    <source>
        <dbReference type="ARBA" id="ARBA00023136"/>
    </source>
</evidence>
<protein>
    <submittedName>
        <fullName evidence="25">Alanyl aminopeptidase, membrane</fullName>
    </submittedName>
</protein>
<name>A0A3B4YAZ5_SERLL</name>
<evidence type="ECO:0000313" key="25">
    <source>
        <dbReference type="Ensembl" id="ENSSLDP00000020299.1"/>
    </source>
</evidence>
<keyword evidence="14 21" id="KW-0472">Membrane</keyword>
<keyword evidence="10 18" id="KW-0862">Zinc</keyword>
<feature type="binding site" evidence="18">
    <location>
        <position position="411"/>
    </location>
    <ligand>
        <name>Zn(2+)</name>
        <dbReference type="ChEBI" id="CHEBI:29105"/>
        <note>catalytic</note>
    </ligand>
</feature>
<feature type="binding site" evidence="18">
    <location>
        <position position="392"/>
    </location>
    <ligand>
        <name>Zn(2+)</name>
        <dbReference type="ChEBI" id="CHEBI:29105"/>
        <note>catalytic</note>
    </ligand>
</feature>
<evidence type="ECO:0000313" key="26">
    <source>
        <dbReference type="Proteomes" id="UP000261360"/>
    </source>
</evidence>
<feature type="region of interest" description="Disordered" evidence="20">
    <location>
        <begin position="1197"/>
        <end position="1222"/>
    </location>
</feature>
<dbReference type="SUPFAM" id="SSF55486">
    <property type="entry name" value="Metalloproteases ('zincins'), catalytic domain"/>
    <property type="match status" value="1"/>
</dbReference>
<feature type="compositionally biased region" description="Basic and acidic residues" evidence="20">
    <location>
        <begin position="993"/>
        <end position="1003"/>
    </location>
</feature>
<dbReference type="GO" id="GO:0005886">
    <property type="term" value="C:plasma membrane"/>
    <property type="evidence" value="ECO:0007669"/>
    <property type="project" value="UniProtKB-SubCell"/>
</dbReference>
<feature type="domain" description="Aminopeptidase N-like N-terminal" evidence="24">
    <location>
        <begin position="82"/>
        <end position="279"/>
    </location>
</feature>
<feature type="compositionally biased region" description="Basic and acidic residues" evidence="20">
    <location>
        <begin position="1024"/>
        <end position="1039"/>
    </location>
</feature>
<keyword evidence="6" id="KW-0645">Protease</keyword>
<evidence type="ECO:0000256" key="18">
    <source>
        <dbReference type="PIRSR" id="PIRSR634016-3"/>
    </source>
</evidence>
<evidence type="ECO:0000256" key="16">
    <source>
        <dbReference type="ARBA" id="ARBA00023180"/>
    </source>
</evidence>
<feature type="compositionally biased region" description="Polar residues" evidence="20">
    <location>
        <begin position="1872"/>
        <end position="1884"/>
    </location>
</feature>
<keyword evidence="11" id="KW-0735">Signal-anchor</keyword>
<evidence type="ECO:0000256" key="21">
    <source>
        <dbReference type="SAM" id="Phobius"/>
    </source>
</evidence>
<feature type="compositionally biased region" description="Polar residues" evidence="20">
    <location>
        <begin position="1605"/>
        <end position="1615"/>
    </location>
</feature>
<dbReference type="Ensembl" id="ENSSLDT00000020974.1">
    <property type="protein sequence ID" value="ENSSLDP00000020299.1"/>
    <property type="gene ID" value="ENSSLDG00000015869.1"/>
</dbReference>
<dbReference type="STRING" id="1841481.ENSSLDP00000020299"/>
<keyword evidence="4" id="KW-0031">Aminopeptidase</keyword>
<evidence type="ECO:0000259" key="22">
    <source>
        <dbReference type="Pfam" id="PF01433"/>
    </source>
</evidence>
<dbReference type="Pfam" id="PF17900">
    <property type="entry name" value="Peptidase_M1_N"/>
    <property type="match status" value="1"/>
</dbReference>
<keyword evidence="16" id="KW-0325">Glycoprotein</keyword>
<evidence type="ECO:0000256" key="15">
    <source>
        <dbReference type="ARBA" id="ARBA00023157"/>
    </source>
</evidence>
<dbReference type="InterPro" id="IPR034016">
    <property type="entry name" value="M1_APN-typ"/>
</dbReference>
<dbReference type="Pfam" id="PF11838">
    <property type="entry name" value="ERAP1_C"/>
    <property type="match status" value="1"/>
</dbReference>
<evidence type="ECO:0000259" key="23">
    <source>
        <dbReference type="Pfam" id="PF11838"/>
    </source>
</evidence>
<organism evidence="25 26">
    <name type="scientific">Seriola lalandi dorsalis</name>
    <dbReference type="NCBI Taxonomy" id="1841481"/>
    <lineage>
        <taxon>Eukaryota</taxon>
        <taxon>Metazoa</taxon>
        <taxon>Chordata</taxon>
        <taxon>Craniata</taxon>
        <taxon>Vertebrata</taxon>
        <taxon>Euteleostomi</taxon>
        <taxon>Actinopterygii</taxon>
        <taxon>Neopterygii</taxon>
        <taxon>Teleostei</taxon>
        <taxon>Neoteleostei</taxon>
        <taxon>Acanthomorphata</taxon>
        <taxon>Carangaria</taxon>
        <taxon>Carangiformes</taxon>
        <taxon>Carangidae</taxon>
        <taxon>Seriola</taxon>
    </lineage>
</organism>
<comment type="cofactor">
    <cofactor evidence="18">
        <name>Zn(2+)</name>
        <dbReference type="ChEBI" id="CHEBI:29105"/>
    </cofactor>
    <text evidence="18">Binds 1 zinc ion per subunit.</text>
</comment>